<dbReference type="EMBL" id="FTNR01000009">
    <property type="protein sequence ID" value="SIS05735.1"/>
    <property type="molecule type" value="Genomic_DNA"/>
</dbReference>
<organism evidence="3 4">
    <name type="scientific">Natronorubrum thiooxidans</name>
    <dbReference type="NCBI Taxonomy" id="308853"/>
    <lineage>
        <taxon>Archaea</taxon>
        <taxon>Methanobacteriati</taxon>
        <taxon>Methanobacteriota</taxon>
        <taxon>Stenosarchaea group</taxon>
        <taxon>Halobacteria</taxon>
        <taxon>Halobacteriales</taxon>
        <taxon>Natrialbaceae</taxon>
        <taxon>Natronorubrum</taxon>
    </lineage>
</organism>
<dbReference type="SUPFAM" id="SSF51905">
    <property type="entry name" value="FAD/NAD(P)-binding domain"/>
    <property type="match status" value="1"/>
</dbReference>
<evidence type="ECO:0000256" key="1">
    <source>
        <dbReference type="SAM" id="MobiDB-lite"/>
    </source>
</evidence>
<evidence type="ECO:0000259" key="2">
    <source>
        <dbReference type="Pfam" id="PF01494"/>
    </source>
</evidence>
<dbReference type="PANTHER" id="PTHR43422">
    <property type="entry name" value="THIAMINE THIAZOLE SYNTHASE"/>
    <property type="match status" value="1"/>
</dbReference>
<evidence type="ECO:0000313" key="4">
    <source>
        <dbReference type="Proteomes" id="UP000185936"/>
    </source>
</evidence>
<dbReference type="AlphaFoldDB" id="A0A1N7FZN1"/>
<dbReference type="GO" id="GO:0071949">
    <property type="term" value="F:FAD binding"/>
    <property type="evidence" value="ECO:0007669"/>
    <property type="project" value="InterPro"/>
</dbReference>
<protein>
    <submittedName>
        <fullName evidence="3">Dehydrogenase (Flavoprotein)</fullName>
    </submittedName>
</protein>
<sequence>MTLTTVPQYDSEQIADREGHAVVVGAGIAGLLAGRILADAFDEVTVLDRDPLPDEPVARPGVPQARQIHILWEAGRATLEELFPGYSEALRSAGGVVIDGQRDFYMYSQGGFLAAGSEPFQLYAATRPLYEQLLRGRVSELDGVKLRGNCPFLEYLADDGVTSVNGVMIRDDGAEQELAADLVVDATGRTSRTPNWLAKHGYTPPATEAVHVDLAYSASLIERPADDHRMIGVLAEAPRTRGGAVLPVEDNRWLVNLHGIHGDHPPTDVEESNDFAASLPTPIVKDLLEERPRVSTEIPFYPFPSNRRYRYEELDRFPDGLVVMGDAIANFNPIYGQGMSVAALEALMLHHTLATDDRKQFGRRFFDRATEVVEPAWMLATGADFSFPQTKGDKPRGTAFFNWYLGRLFRKAHTDSVLTDAFTRVLSMQQPPTSLLHPSVLWRVLRPGQKDTQSSLRESPHSHVPSHVEDDETSPFP</sequence>
<dbReference type="RefSeq" id="WP_076609610.1">
    <property type="nucleotide sequence ID" value="NZ_FTNR01000009.1"/>
</dbReference>
<name>A0A1N7FZN1_9EURY</name>
<proteinExistence type="predicted"/>
<dbReference type="STRING" id="308853.SAMN05421752_10942"/>
<dbReference type="OrthoDB" id="202449at2157"/>
<evidence type="ECO:0000313" key="3">
    <source>
        <dbReference type="EMBL" id="SIS05735.1"/>
    </source>
</evidence>
<dbReference type="PANTHER" id="PTHR43422:SF3">
    <property type="entry name" value="THIAMINE THIAZOLE SYNTHASE"/>
    <property type="match status" value="1"/>
</dbReference>
<dbReference type="Gene3D" id="3.50.50.60">
    <property type="entry name" value="FAD/NAD(P)-binding domain"/>
    <property type="match status" value="1"/>
</dbReference>
<feature type="domain" description="FAD-binding" evidence="2">
    <location>
        <begin position="21"/>
        <end position="357"/>
    </location>
</feature>
<dbReference type="InterPro" id="IPR002938">
    <property type="entry name" value="FAD-bd"/>
</dbReference>
<feature type="region of interest" description="Disordered" evidence="1">
    <location>
        <begin position="451"/>
        <end position="477"/>
    </location>
</feature>
<dbReference type="Pfam" id="PF01494">
    <property type="entry name" value="FAD_binding_3"/>
    <property type="match status" value="1"/>
</dbReference>
<keyword evidence="4" id="KW-1185">Reference proteome</keyword>
<reference evidence="4" key="1">
    <citation type="submission" date="2017-01" db="EMBL/GenBank/DDBJ databases">
        <authorList>
            <person name="Varghese N."/>
            <person name="Submissions S."/>
        </authorList>
    </citation>
    <scope>NUCLEOTIDE SEQUENCE [LARGE SCALE GENOMIC DNA]</scope>
    <source>
        <strain evidence="4">type strain: HArc-</strain>
    </source>
</reference>
<dbReference type="InterPro" id="IPR036188">
    <property type="entry name" value="FAD/NAD-bd_sf"/>
</dbReference>
<gene>
    <name evidence="3" type="ORF">SAMN05421752_10942</name>
</gene>
<accession>A0A1N7FZN1</accession>
<dbReference type="Proteomes" id="UP000185936">
    <property type="component" value="Unassembled WGS sequence"/>
</dbReference>